<dbReference type="AlphaFoldDB" id="A0AA37BRK9"/>
<dbReference type="RefSeq" id="WP_188681022.1">
    <property type="nucleotide sequence ID" value="NZ_BMNY01000001.1"/>
</dbReference>
<sequence length="304" mass="34255">MASNIRITFFGTGGSWPTPGRGMPSIGLQIDEVFNLLDCGEGTQKQIMKSKLSFMRIRNVFITHFHGDHFLGLLGLVQSMSFNGREEPLDIYGPAGAIGILSNALNVGYYTLGFQVRIHELRAGEAYDLGKFVVRTHRNDHPVPALAYSFEEKDMVRIDREKAEKLRIPSRLLERLREQGSIEYGGKVYTIEDVKGGIRKGRKVVYTGDTRPMADMAEFARDADVLIHETTTDSSLEPKVNEYGHSSSRQAAEIARDAGVRRFFLFHYSPRVSDLGALESEARGIFPESYLSRELMEYDVPVRR</sequence>
<evidence type="ECO:0000256" key="8">
    <source>
        <dbReference type="HAMAP-Rule" id="MF_01818"/>
    </source>
</evidence>
<dbReference type="InterPro" id="IPR001279">
    <property type="entry name" value="Metallo-B-lactamas"/>
</dbReference>
<feature type="binding site" evidence="8">
    <location>
        <position position="66"/>
    </location>
    <ligand>
        <name>Zn(2+)</name>
        <dbReference type="ChEBI" id="CHEBI:29105"/>
        <label>1</label>
        <note>catalytic</note>
    </ligand>
</feature>
<dbReference type="PANTHER" id="PTHR46018">
    <property type="entry name" value="ZINC PHOSPHODIESTERASE ELAC PROTEIN 1"/>
    <property type="match status" value="1"/>
</dbReference>
<accession>A0AA37BRK9</accession>
<comment type="similarity">
    <text evidence="8">Belongs to the RNase Z family.</text>
</comment>
<feature type="binding site" evidence="8">
    <location>
        <position position="141"/>
    </location>
    <ligand>
        <name>Zn(2+)</name>
        <dbReference type="ChEBI" id="CHEBI:29105"/>
        <label>1</label>
        <note>catalytic</note>
    </ligand>
</feature>
<keyword evidence="5 8" id="KW-0255">Endonuclease</keyword>
<evidence type="ECO:0000256" key="4">
    <source>
        <dbReference type="ARBA" id="ARBA00022723"/>
    </source>
</evidence>
<keyword evidence="6 8" id="KW-0378">Hydrolase</keyword>
<dbReference type="GO" id="GO:0008270">
    <property type="term" value="F:zinc ion binding"/>
    <property type="evidence" value="ECO:0007669"/>
    <property type="project" value="UniProtKB-UniRule"/>
</dbReference>
<keyword evidence="3 8" id="KW-0540">Nuclease</keyword>
<dbReference type="NCBIfam" id="TIGR02651">
    <property type="entry name" value="RNase_Z"/>
    <property type="match status" value="1"/>
</dbReference>
<evidence type="ECO:0000256" key="5">
    <source>
        <dbReference type="ARBA" id="ARBA00022759"/>
    </source>
</evidence>
<dbReference type="PANTHER" id="PTHR46018:SF2">
    <property type="entry name" value="ZINC PHOSPHODIESTERASE ELAC PROTEIN 1"/>
    <property type="match status" value="1"/>
</dbReference>
<comment type="catalytic activity">
    <reaction evidence="8">
        <text>Endonucleolytic cleavage of RNA, removing extra 3' nucleotides from tRNA precursor, generating 3' termini of tRNAs. A 3'-hydroxy group is left at the tRNA terminus and a 5'-phosphoryl group is left at the trailer molecule.</text>
        <dbReference type="EC" id="3.1.26.11"/>
    </reaction>
</comment>
<dbReference type="Pfam" id="PF12706">
    <property type="entry name" value="Lactamase_B_2"/>
    <property type="match status" value="1"/>
</dbReference>
<evidence type="ECO:0000259" key="9">
    <source>
        <dbReference type="Pfam" id="PF12706"/>
    </source>
</evidence>
<dbReference type="Proteomes" id="UP000632195">
    <property type="component" value="Unassembled WGS sequence"/>
</dbReference>
<comment type="cofactor">
    <cofactor evidence="8">
        <name>Zn(2+)</name>
        <dbReference type="ChEBI" id="CHEBI:29105"/>
    </cofactor>
    <text evidence="8">Binds 2 Zn(2+) ions.</text>
</comment>
<dbReference type="HAMAP" id="MF_01818">
    <property type="entry name" value="RNase_Z_BN"/>
    <property type="match status" value="1"/>
</dbReference>
<feature type="binding site" evidence="8">
    <location>
        <position position="209"/>
    </location>
    <ligand>
        <name>Zn(2+)</name>
        <dbReference type="ChEBI" id="CHEBI:29105"/>
        <label>2</label>
        <note>catalytic</note>
    </ligand>
</feature>
<proteinExistence type="inferred from homology"/>
<organism evidence="10 11">
    <name type="scientific">Thermogymnomonas acidicola</name>
    <dbReference type="NCBI Taxonomy" id="399579"/>
    <lineage>
        <taxon>Archaea</taxon>
        <taxon>Methanobacteriati</taxon>
        <taxon>Thermoplasmatota</taxon>
        <taxon>Thermoplasmata</taxon>
        <taxon>Thermoplasmatales</taxon>
        <taxon>Thermogymnomonas</taxon>
    </lineage>
</organism>
<feature type="binding site" evidence="8">
    <location>
        <position position="209"/>
    </location>
    <ligand>
        <name>Zn(2+)</name>
        <dbReference type="ChEBI" id="CHEBI:29105"/>
        <label>1</label>
        <note>catalytic</note>
    </ligand>
</feature>
<keyword evidence="4 8" id="KW-0479">Metal-binding</keyword>
<dbReference type="SUPFAM" id="SSF56281">
    <property type="entry name" value="Metallo-hydrolase/oxidoreductase"/>
    <property type="match status" value="1"/>
</dbReference>
<feature type="binding site" evidence="8">
    <location>
        <position position="267"/>
    </location>
    <ligand>
        <name>Zn(2+)</name>
        <dbReference type="ChEBI" id="CHEBI:29105"/>
        <label>2</label>
        <note>catalytic</note>
    </ligand>
</feature>
<dbReference type="Gene3D" id="3.60.15.10">
    <property type="entry name" value="Ribonuclease Z/Hydroxyacylglutathione hydrolase-like"/>
    <property type="match status" value="1"/>
</dbReference>
<name>A0AA37BRK9_9ARCH</name>
<dbReference type="InterPro" id="IPR013471">
    <property type="entry name" value="RNase_Z/BN"/>
</dbReference>
<dbReference type="EC" id="3.1.26.11" evidence="8"/>
<keyword evidence="7 8" id="KW-0862">Zinc</keyword>
<protein>
    <recommendedName>
        <fullName evidence="8">Ribonuclease Z</fullName>
        <shortName evidence="8">RNase Z</shortName>
        <ecNumber evidence="8">3.1.26.11</ecNumber>
    </recommendedName>
    <alternativeName>
        <fullName evidence="8">tRNA 3 endonuclease</fullName>
    </alternativeName>
    <alternativeName>
        <fullName evidence="8">tRNase Z</fullName>
    </alternativeName>
</protein>
<reference evidence="10" key="2">
    <citation type="submission" date="2022-09" db="EMBL/GenBank/DDBJ databases">
        <authorList>
            <person name="Sun Q."/>
            <person name="Ohkuma M."/>
        </authorList>
    </citation>
    <scope>NUCLEOTIDE SEQUENCE</scope>
    <source>
        <strain evidence="10">JCM 13583</strain>
    </source>
</reference>
<evidence type="ECO:0000256" key="7">
    <source>
        <dbReference type="ARBA" id="ARBA00022833"/>
    </source>
</evidence>
<evidence type="ECO:0000256" key="2">
    <source>
        <dbReference type="ARBA" id="ARBA00022694"/>
    </source>
</evidence>
<keyword evidence="11" id="KW-1185">Reference proteome</keyword>
<dbReference type="Pfam" id="PF23023">
    <property type="entry name" value="Anti-Pycsar_Apyc1"/>
    <property type="match status" value="1"/>
</dbReference>
<comment type="caution">
    <text evidence="10">The sequence shown here is derived from an EMBL/GenBank/DDBJ whole genome shotgun (WGS) entry which is preliminary data.</text>
</comment>
<evidence type="ECO:0000256" key="3">
    <source>
        <dbReference type="ARBA" id="ARBA00022722"/>
    </source>
</evidence>
<keyword evidence="2 8" id="KW-0819">tRNA processing</keyword>
<feature type="binding site" evidence="8">
    <location>
        <position position="68"/>
    </location>
    <ligand>
        <name>Zn(2+)</name>
        <dbReference type="ChEBI" id="CHEBI:29105"/>
        <label>2</label>
        <note>catalytic</note>
    </ligand>
</feature>
<feature type="active site" description="Proton acceptor" evidence="8">
    <location>
        <position position="68"/>
    </location>
</feature>
<dbReference type="InterPro" id="IPR036866">
    <property type="entry name" value="RibonucZ/Hydroxyglut_hydro"/>
</dbReference>
<dbReference type="CDD" id="cd07717">
    <property type="entry name" value="RNaseZ_ZiPD-like_MBL-fold"/>
    <property type="match status" value="1"/>
</dbReference>
<feature type="binding site" evidence="8">
    <location>
        <position position="69"/>
    </location>
    <ligand>
        <name>Zn(2+)</name>
        <dbReference type="ChEBI" id="CHEBI:29105"/>
        <label>2</label>
        <note>catalytic</note>
    </ligand>
</feature>
<feature type="domain" description="Metallo-beta-lactamase" evidence="9">
    <location>
        <begin position="200"/>
        <end position="268"/>
    </location>
</feature>
<feature type="binding site" evidence="8">
    <location>
        <position position="64"/>
    </location>
    <ligand>
        <name>Zn(2+)</name>
        <dbReference type="ChEBI" id="CHEBI:29105"/>
        <label>1</label>
        <note>catalytic</note>
    </ligand>
</feature>
<evidence type="ECO:0000313" key="10">
    <source>
        <dbReference type="EMBL" id="GGM75088.1"/>
    </source>
</evidence>
<dbReference type="EMBL" id="BMNY01000001">
    <property type="protein sequence ID" value="GGM75088.1"/>
    <property type="molecule type" value="Genomic_DNA"/>
</dbReference>
<evidence type="ECO:0000313" key="11">
    <source>
        <dbReference type="Proteomes" id="UP000632195"/>
    </source>
</evidence>
<reference evidence="10" key="1">
    <citation type="journal article" date="2014" name="Int. J. Syst. Evol. Microbiol.">
        <title>Complete genome sequence of Corynebacterium casei LMG S-19264T (=DSM 44701T), isolated from a smear-ripened cheese.</title>
        <authorList>
            <consortium name="US DOE Joint Genome Institute (JGI-PGF)"/>
            <person name="Walter F."/>
            <person name="Albersmeier A."/>
            <person name="Kalinowski J."/>
            <person name="Ruckert C."/>
        </authorList>
    </citation>
    <scope>NUCLEOTIDE SEQUENCE</scope>
    <source>
        <strain evidence="10">JCM 13583</strain>
    </source>
</reference>
<evidence type="ECO:0000256" key="6">
    <source>
        <dbReference type="ARBA" id="ARBA00022801"/>
    </source>
</evidence>
<comment type="function">
    <text evidence="8">Zinc phosphodiesterase, which displays some tRNA 3'-processing endonuclease activity. Probably involved in tRNA maturation, by removing a 3'-trailer from precursor tRNA.</text>
</comment>
<dbReference type="NCBIfam" id="NF000801">
    <property type="entry name" value="PRK00055.1-3"/>
    <property type="match status" value="1"/>
</dbReference>
<comment type="subunit">
    <text evidence="1 8">Homodimer.</text>
</comment>
<dbReference type="GO" id="GO:0042781">
    <property type="term" value="F:3'-tRNA processing endoribonuclease activity"/>
    <property type="evidence" value="ECO:0007669"/>
    <property type="project" value="UniProtKB-UniRule"/>
</dbReference>
<evidence type="ECO:0000256" key="1">
    <source>
        <dbReference type="ARBA" id="ARBA00011738"/>
    </source>
</evidence>
<gene>
    <name evidence="8" type="primary">rnz</name>
    <name evidence="10" type="ORF">GCM10007108_11290</name>
</gene>